<keyword evidence="4" id="KW-1185">Reference proteome</keyword>
<comment type="caution">
    <text evidence="3">The sequence shown here is derived from an EMBL/GenBank/DDBJ whole genome shotgun (WGS) entry which is preliminary data.</text>
</comment>
<feature type="domain" description="DUF2059" evidence="2">
    <location>
        <begin position="75"/>
        <end position="113"/>
    </location>
</feature>
<sequence>MKKIFYTALLLLAVLSVKAQDDSFKKDVNELIKLMGVTEQTEHTREDKILSVSPENEAEFTKKLDSLLVVYNQEVEKHFLEKYTHEEIKEIIKFYNSPLGKKFSAENKSYIAAYDEAKSLFYEKTGDLQYYVKVGKYKVEE</sequence>
<evidence type="ECO:0000259" key="2">
    <source>
        <dbReference type="Pfam" id="PF09832"/>
    </source>
</evidence>
<dbReference type="EMBL" id="JBELQB010000004">
    <property type="protein sequence ID" value="MFL9837295.1"/>
    <property type="molecule type" value="Genomic_DNA"/>
</dbReference>
<evidence type="ECO:0000256" key="1">
    <source>
        <dbReference type="SAM" id="SignalP"/>
    </source>
</evidence>
<feature type="chain" id="PRO_5046992823" evidence="1">
    <location>
        <begin position="20"/>
        <end position="141"/>
    </location>
</feature>
<evidence type="ECO:0000313" key="4">
    <source>
        <dbReference type="Proteomes" id="UP001629059"/>
    </source>
</evidence>
<dbReference type="InterPro" id="IPR018637">
    <property type="entry name" value="DUF2059"/>
</dbReference>
<organism evidence="3 4">
    <name type="scientific">Flavobacterium rhizophilum</name>
    <dbReference type="NCBI Taxonomy" id="3163296"/>
    <lineage>
        <taxon>Bacteria</taxon>
        <taxon>Pseudomonadati</taxon>
        <taxon>Bacteroidota</taxon>
        <taxon>Flavobacteriia</taxon>
        <taxon>Flavobacteriales</taxon>
        <taxon>Flavobacteriaceae</taxon>
        <taxon>Flavobacterium</taxon>
    </lineage>
</organism>
<dbReference type="Pfam" id="PF09832">
    <property type="entry name" value="DUF2059"/>
    <property type="match status" value="1"/>
</dbReference>
<evidence type="ECO:0000313" key="3">
    <source>
        <dbReference type="EMBL" id="MFL9837295.1"/>
    </source>
</evidence>
<keyword evidence="1" id="KW-0732">Signal</keyword>
<proteinExistence type="predicted"/>
<reference evidence="3 4" key="1">
    <citation type="submission" date="2024-06" db="EMBL/GenBank/DDBJ databases">
        <authorList>
            <person name="Kaempfer P."/>
            <person name="Viver T."/>
        </authorList>
    </citation>
    <scope>NUCLEOTIDE SEQUENCE [LARGE SCALE GENOMIC DNA]</scope>
    <source>
        <strain evidence="3 4">ST-75</strain>
    </source>
</reference>
<name>A0ABW8YBI8_9FLAO</name>
<gene>
    <name evidence="3" type="ORF">ABS768_07295</name>
</gene>
<feature type="signal peptide" evidence="1">
    <location>
        <begin position="1"/>
        <end position="19"/>
    </location>
</feature>
<accession>A0ABW8YBI8</accession>
<dbReference type="RefSeq" id="WP_408074292.1">
    <property type="nucleotide sequence ID" value="NZ_JBELQB010000004.1"/>
</dbReference>
<protein>
    <submittedName>
        <fullName evidence="3">DUF2059 domain-containing protein</fullName>
    </submittedName>
</protein>
<dbReference type="Proteomes" id="UP001629059">
    <property type="component" value="Unassembled WGS sequence"/>
</dbReference>